<dbReference type="AlphaFoldDB" id="A0A059EYR1"/>
<dbReference type="VEuPathDB" id="MicrosporidiaDB:H312_02419"/>
<dbReference type="OrthoDB" id="10439058at2759"/>
<reference evidence="3" key="1">
    <citation type="submission" date="2013-02" db="EMBL/GenBank/DDBJ databases">
        <authorList>
            <consortium name="The Broad Institute Genome Sequencing Platform"/>
            <person name="Cuomo C."/>
            <person name="Becnel J."/>
            <person name="Sanscrainte N."/>
            <person name="Walker B."/>
            <person name="Young S.K."/>
            <person name="Zeng Q."/>
            <person name="Gargeya S."/>
            <person name="Fitzgerald M."/>
            <person name="Haas B."/>
            <person name="Abouelleil A."/>
            <person name="Alvarado L."/>
            <person name="Arachchi H.M."/>
            <person name="Berlin A.M."/>
            <person name="Chapman S.B."/>
            <person name="Dewar J."/>
            <person name="Goldberg J."/>
            <person name="Griggs A."/>
            <person name="Gujja S."/>
            <person name="Hansen M."/>
            <person name="Howarth C."/>
            <person name="Imamovic A."/>
            <person name="Larimer J."/>
            <person name="McCowan C."/>
            <person name="Murphy C."/>
            <person name="Neiman D."/>
            <person name="Pearson M."/>
            <person name="Priest M."/>
            <person name="Roberts A."/>
            <person name="Saif S."/>
            <person name="Shea T."/>
            <person name="Sisk P."/>
            <person name="Sykes S."/>
            <person name="Wortman J."/>
            <person name="Nusbaum C."/>
            <person name="Birren B."/>
        </authorList>
    </citation>
    <scope>NUCLEOTIDE SEQUENCE [LARGE SCALE GENOMIC DNA]</scope>
    <source>
        <strain evidence="3">PRA339</strain>
    </source>
</reference>
<dbReference type="HOGENOM" id="CLU_504284_0_0_1"/>
<protein>
    <submittedName>
        <fullName evidence="2">Uncharacterized protein</fullName>
    </submittedName>
</protein>
<gene>
    <name evidence="2" type="ORF">H312_02419</name>
</gene>
<dbReference type="EMBL" id="KK365198">
    <property type="protein sequence ID" value="KCZ80173.1"/>
    <property type="molecule type" value="Genomic_DNA"/>
</dbReference>
<sequence>MIFNKYKIIIFFLSFDPHRLTTPRFNPQNSYGSDTFQEPYLDQLLNEYSNFLSLMRTNIYWAGYYTSYYNIQLNNYFNQFYLRRNLQTAGESESLFRDISPTDINSRATDAESRSSADSGETNIYFPPGDIVLEKCEDENIAQEGDRNMIKDDIAIETRNNEMNVEGIDDLENELIKNPFASIEPTIFTGKPEDIYLHPYACREKIEIENRKVYRKYKKYQYLKNIEKDNSISFLLGIKTIVSTYVFRNIFKEKDNIRKKISYIEFFDTCGSYNNNEFDTINSEIEYEKLYDQFEKYKSWAQENYRLNMKGNKNIKFRNIFRHFLNIFDKKKENSRLELIDSYINILTSSNYKILFRILPGFNLLNKFRKIDGSFEGTLKAIRYLQLILCTFESFRYNYFENKKILSVNLQNLYLNENFNETILIISIILNKFLALIKFKEQTFVVLEVYSFIYFVKAKYNHLYIESEMYKSFVDINYFDNKIFKQDISDELNGIYFEKKIKNMCFIRNIYKIIRKNGAIKKLLEDKIFIKKNKRISRLK</sequence>
<keyword evidence="3" id="KW-1185">Reference proteome</keyword>
<evidence type="ECO:0000313" key="3">
    <source>
        <dbReference type="Proteomes" id="UP000030655"/>
    </source>
</evidence>
<evidence type="ECO:0000256" key="1">
    <source>
        <dbReference type="SAM" id="MobiDB-lite"/>
    </source>
</evidence>
<evidence type="ECO:0000313" key="2">
    <source>
        <dbReference type="EMBL" id="KCZ80173.1"/>
    </source>
</evidence>
<dbReference type="Proteomes" id="UP000030655">
    <property type="component" value="Unassembled WGS sequence"/>
</dbReference>
<proteinExistence type="predicted"/>
<accession>A0A059EYR1</accession>
<organism evidence="2 3">
    <name type="scientific">Anncaliia algerae PRA339</name>
    <dbReference type="NCBI Taxonomy" id="1288291"/>
    <lineage>
        <taxon>Eukaryota</taxon>
        <taxon>Fungi</taxon>
        <taxon>Fungi incertae sedis</taxon>
        <taxon>Microsporidia</taxon>
        <taxon>Tubulinosematoidea</taxon>
        <taxon>Tubulinosematidae</taxon>
        <taxon>Anncaliia</taxon>
    </lineage>
</organism>
<reference evidence="2 3" key="2">
    <citation type="submission" date="2014-03" db="EMBL/GenBank/DDBJ databases">
        <title>The Genome Sequence of Anncaliia algerae insect isolate PRA339.</title>
        <authorList>
            <consortium name="The Broad Institute Genome Sequencing Platform"/>
            <consortium name="The Broad Institute Genome Sequencing Center for Infectious Disease"/>
            <person name="Cuomo C."/>
            <person name="Becnel J."/>
            <person name="Sanscrainte N."/>
            <person name="Walker B."/>
            <person name="Young S.K."/>
            <person name="Zeng Q."/>
            <person name="Gargeya S."/>
            <person name="Fitzgerald M."/>
            <person name="Haas B."/>
            <person name="Abouelleil A."/>
            <person name="Alvarado L."/>
            <person name="Arachchi H.M."/>
            <person name="Berlin A.M."/>
            <person name="Chapman S.B."/>
            <person name="Dewar J."/>
            <person name="Goldberg J."/>
            <person name="Griggs A."/>
            <person name="Gujja S."/>
            <person name="Hansen M."/>
            <person name="Howarth C."/>
            <person name="Imamovic A."/>
            <person name="Larimer J."/>
            <person name="McCowan C."/>
            <person name="Murphy C."/>
            <person name="Neiman D."/>
            <person name="Pearson M."/>
            <person name="Priest M."/>
            <person name="Roberts A."/>
            <person name="Saif S."/>
            <person name="Shea T."/>
            <person name="Sisk P."/>
            <person name="Sykes S."/>
            <person name="Wortman J."/>
            <person name="Nusbaum C."/>
            <person name="Birren B."/>
        </authorList>
    </citation>
    <scope>NUCLEOTIDE SEQUENCE [LARGE SCALE GENOMIC DNA]</scope>
    <source>
        <strain evidence="2 3">PRA339</strain>
    </source>
</reference>
<name>A0A059EYR1_9MICR</name>
<feature type="region of interest" description="Disordered" evidence="1">
    <location>
        <begin position="106"/>
        <end position="125"/>
    </location>
</feature>